<dbReference type="Proteomes" id="UP000264820">
    <property type="component" value="Unplaced"/>
</dbReference>
<name>A0A3Q2XPP7_HIPCM</name>
<dbReference type="AlphaFoldDB" id="A0A3Q2XPP7"/>
<dbReference type="GO" id="GO:0019901">
    <property type="term" value="F:protein kinase binding"/>
    <property type="evidence" value="ECO:0007669"/>
    <property type="project" value="InterPro"/>
</dbReference>
<accession>A0A3Q2XPP7</accession>
<reference evidence="3" key="2">
    <citation type="submission" date="2025-09" db="UniProtKB">
        <authorList>
            <consortium name="Ensembl"/>
        </authorList>
    </citation>
    <scope>IDENTIFICATION</scope>
</reference>
<comment type="similarity">
    <text evidence="1">Belongs to the Speedy/Ringo family.</text>
</comment>
<proteinExistence type="inferred from homology"/>
<keyword evidence="4" id="KW-1185">Reference proteome</keyword>
<sequence>MKRRAQWCRITTSCGITSRETPLRARNNHEEQCPPKKSHCMSGMYCLGRTLLPTIVVQQEEMTSYLKLFDDDLIHDFLLMDCCCKMTDKYLLAMVFVYFKRTSLTITEYTKMNFFIALYLANTMEEEDEERKYEIFPWALGKTWRKKFKHFLKQRDKLWVRTKFRAAVSKRCCEEVMAIMPSHFVWKRERSEQHSGTRRHDDIKDWFPRGPTASPVPCTLCNRKSTFNQRLRRALKSPGTLATHLSLENTPPRSIATCRESNETRDKIQRSLRFPEEPGRYPNRIHSCYLSWMDSD</sequence>
<evidence type="ECO:0000313" key="3">
    <source>
        <dbReference type="Ensembl" id="ENSHCOP00000006700.1"/>
    </source>
</evidence>
<evidence type="ECO:0000256" key="1">
    <source>
        <dbReference type="ARBA" id="ARBA00010932"/>
    </source>
</evidence>
<evidence type="ECO:0000256" key="2">
    <source>
        <dbReference type="ARBA" id="ARBA00023306"/>
    </source>
</evidence>
<reference evidence="3" key="1">
    <citation type="submission" date="2025-08" db="UniProtKB">
        <authorList>
            <consortium name="Ensembl"/>
        </authorList>
    </citation>
    <scope>IDENTIFICATION</scope>
</reference>
<dbReference type="PANTHER" id="PTHR31545">
    <property type="entry name" value="SEEDY PROTEIN A/C FAMILY MEMBER"/>
    <property type="match status" value="1"/>
</dbReference>
<dbReference type="Pfam" id="PF11357">
    <property type="entry name" value="Spy1"/>
    <property type="match status" value="1"/>
</dbReference>
<evidence type="ECO:0000313" key="4">
    <source>
        <dbReference type="Proteomes" id="UP000264820"/>
    </source>
</evidence>
<organism evidence="3 4">
    <name type="scientific">Hippocampus comes</name>
    <name type="common">Tiger tail seahorse</name>
    <dbReference type="NCBI Taxonomy" id="109280"/>
    <lineage>
        <taxon>Eukaryota</taxon>
        <taxon>Metazoa</taxon>
        <taxon>Chordata</taxon>
        <taxon>Craniata</taxon>
        <taxon>Vertebrata</taxon>
        <taxon>Euteleostomi</taxon>
        <taxon>Actinopterygii</taxon>
        <taxon>Neopterygii</taxon>
        <taxon>Teleostei</taxon>
        <taxon>Neoteleostei</taxon>
        <taxon>Acanthomorphata</taxon>
        <taxon>Syngnathiaria</taxon>
        <taxon>Syngnathiformes</taxon>
        <taxon>Syngnathoidei</taxon>
        <taxon>Syngnathidae</taxon>
        <taxon>Hippocampus</taxon>
    </lineage>
</organism>
<protein>
    <submittedName>
        <fullName evidence="3">Speedy/RINGO cell cycle regulator family member A</fullName>
    </submittedName>
</protein>
<dbReference type="Ensembl" id="ENSHCOT00000003235.1">
    <property type="protein sequence ID" value="ENSHCOP00000006700.1"/>
    <property type="gene ID" value="ENSHCOG00000008593.1"/>
</dbReference>
<keyword evidence="2" id="KW-0131">Cell cycle</keyword>
<dbReference type="STRING" id="109280.ENSHCOP00000006700"/>
<dbReference type="PANTHER" id="PTHR31545:SF4">
    <property type="entry name" value="SPEEDY PROTEIN A"/>
    <property type="match status" value="1"/>
</dbReference>
<dbReference type="InterPro" id="IPR052316">
    <property type="entry name" value="Speedy-Ringo_regulator"/>
</dbReference>
<dbReference type="InterPro" id="IPR020984">
    <property type="entry name" value="Speedy"/>
</dbReference>
<dbReference type="GeneTree" id="ENSGT00940000154524"/>